<comment type="subcellular location">
    <subcellularLocation>
        <location evidence="1">Cytoplasm</location>
        <location evidence="1">Nucleoid</location>
    </subcellularLocation>
</comment>
<keyword evidence="3" id="KW-0963">Cytoplasm</keyword>
<evidence type="ECO:0000256" key="4">
    <source>
        <dbReference type="ARBA" id="ARBA00023125"/>
    </source>
</evidence>
<proteinExistence type="inferred from homology"/>
<evidence type="ECO:0000259" key="5">
    <source>
        <dbReference type="SMART" id="SM00528"/>
    </source>
</evidence>
<evidence type="ECO:0000256" key="3">
    <source>
        <dbReference type="ARBA" id="ARBA00022490"/>
    </source>
</evidence>
<name>A0ABV8MUW6_9NEIS</name>
<gene>
    <name evidence="6" type="ORF">ACFOW7_15585</name>
</gene>
<accession>A0ABV8MUW6</accession>
<reference evidence="7" key="1">
    <citation type="journal article" date="2019" name="Int. J. Syst. Evol. Microbiol.">
        <title>The Global Catalogue of Microorganisms (GCM) 10K type strain sequencing project: providing services to taxonomists for standard genome sequencing and annotation.</title>
        <authorList>
            <consortium name="The Broad Institute Genomics Platform"/>
            <consortium name="The Broad Institute Genome Sequencing Center for Infectious Disease"/>
            <person name="Wu L."/>
            <person name="Ma J."/>
        </authorList>
    </citation>
    <scope>NUCLEOTIDE SEQUENCE [LARGE SCALE GENOMIC DNA]</scope>
    <source>
        <strain evidence="7">LMG 29894</strain>
    </source>
</reference>
<sequence length="110" mass="12191">MTVNIDHLSADELQQLIEAAEHLRDKLVHEKLASVRQKCIDLATADGLSISELFPEVDVARRPTPLKRGSLEAKYRNPANPMQTWGGRGKRPSWFKAALAAGSSESDLRI</sequence>
<dbReference type="PANTHER" id="PTHR38097">
    <property type="match status" value="1"/>
</dbReference>
<comment type="similarity">
    <text evidence="2">Belongs to the histone-like protein H-NS family.</text>
</comment>
<evidence type="ECO:0000313" key="6">
    <source>
        <dbReference type="EMBL" id="MFC4160762.1"/>
    </source>
</evidence>
<dbReference type="InterPro" id="IPR027444">
    <property type="entry name" value="H-NS_C_dom"/>
</dbReference>
<keyword evidence="7" id="KW-1185">Reference proteome</keyword>
<evidence type="ECO:0000313" key="7">
    <source>
        <dbReference type="Proteomes" id="UP001595791"/>
    </source>
</evidence>
<evidence type="ECO:0000256" key="1">
    <source>
        <dbReference type="ARBA" id="ARBA00004453"/>
    </source>
</evidence>
<dbReference type="RefSeq" id="WP_378165942.1">
    <property type="nucleotide sequence ID" value="NZ_JBHSBU010000001.1"/>
</dbReference>
<dbReference type="SMART" id="SM00528">
    <property type="entry name" value="HNS"/>
    <property type="match status" value="1"/>
</dbReference>
<feature type="domain" description="DNA-binding protein H-NS-like C-terminal" evidence="5">
    <location>
        <begin position="65"/>
        <end position="110"/>
    </location>
</feature>
<dbReference type="Proteomes" id="UP001595791">
    <property type="component" value="Unassembled WGS sequence"/>
</dbReference>
<keyword evidence="4" id="KW-0238">DNA-binding</keyword>
<comment type="caution">
    <text evidence="6">The sequence shown here is derived from an EMBL/GenBank/DDBJ whole genome shotgun (WGS) entry which is preliminary data.</text>
</comment>
<dbReference type="InterPro" id="IPR037150">
    <property type="entry name" value="H-NS_C_dom_sf"/>
</dbReference>
<dbReference type="EMBL" id="JBHSBU010000001">
    <property type="protein sequence ID" value="MFC4160762.1"/>
    <property type="molecule type" value="Genomic_DNA"/>
</dbReference>
<dbReference type="Gene3D" id="4.10.430.10">
    <property type="entry name" value="Histone-like protein H-NS, C-terminal domain"/>
    <property type="match status" value="1"/>
</dbReference>
<evidence type="ECO:0000256" key="2">
    <source>
        <dbReference type="ARBA" id="ARBA00010610"/>
    </source>
</evidence>
<protein>
    <submittedName>
        <fullName evidence="6">H-NS family nucleoid-associated regulatory protein</fullName>
    </submittedName>
</protein>
<dbReference type="Pfam" id="PF00816">
    <property type="entry name" value="Histone_HNS"/>
    <property type="match status" value="1"/>
</dbReference>
<dbReference type="SUPFAM" id="SSF81273">
    <property type="entry name" value="H-NS histone-like proteins"/>
    <property type="match status" value="1"/>
</dbReference>
<dbReference type="PANTHER" id="PTHR38097:SF2">
    <property type="entry name" value="DNA-BINDING PROTEIN STPA"/>
    <property type="match status" value="1"/>
</dbReference>
<organism evidence="6 7">
    <name type="scientific">Chitinimonas lacunae</name>
    <dbReference type="NCBI Taxonomy" id="1963018"/>
    <lineage>
        <taxon>Bacteria</taxon>
        <taxon>Pseudomonadati</taxon>
        <taxon>Pseudomonadota</taxon>
        <taxon>Betaproteobacteria</taxon>
        <taxon>Neisseriales</taxon>
        <taxon>Chitinibacteraceae</taxon>
        <taxon>Chitinimonas</taxon>
    </lineage>
</organism>